<reference evidence="16" key="2">
    <citation type="submission" date="2025-09" db="UniProtKB">
        <authorList>
            <consortium name="Ensembl"/>
        </authorList>
    </citation>
    <scope>IDENTIFICATION</scope>
</reference>
<evidence type="ECO:0000256" key="15">
    <source>
        <dbReference type="SAM" id="SignalP"/>
    </source>
</evidence>
<comment type="similarity">
    <text evidence="4 14">Belongs to the chondroitin N-acetylgalactosaminyltransferase family.</text>
</comment>
<comment type="subcellular location">
    <subcellularLocation>
        <location evidence="3 14">Golgi apparatus</location>
        <location evidence="3 14">Golgi stack membrane</location>
        <topology evidence="3 14">Single-pass type II membrane protein</topology>
    </subcellularLocation>
</comment>
<feature type="signal peptide" evidence="15">
    <location>
        <begin position="1"/>
        <end position="24"/>
    </location>
</feature>
<dbReference type="SUPFAM" id="SSF53448">
    <property type="entry name" value="Nucleotide-diphospho-sugar transferases"/>
    <property type="match status" value="2"/>
</dbReference>
<dbReference type="Proteomes" id="UP000694523">
    <property type="component" value="Unplaced"/>
</dbReference>
<evidence type="ECO:0000256" key="11">
    <source>
        <dbReference type="ARBA" id="ARBA00023136"/>
    </source>
</evidence>
<evidence type="ECO:0000256" key="4">
    <source>
        <dbReference type="ARBA" id="ARBA00009239"/>
    </source>
</evidence>
<name>A0A8C6ST22_9GOBI</name>
<dbReference type="PANTHER" id="PTHR12369:SF42">
    <property type="entry name" value="CHONDROITIN SULFATE SYNTHASE 1"/>
    <property type="match status" value="1"/>
</dbReference>
<dbReference type="GO" id="GO:0047238">
    <property type="term" value="F:glucuronosyl-N-acetylgalactosaminyl-proteoglycan 4-beta-N-acetylgalactosaminyltransferase activity"/>
    <property type="evidence" value="ECO:0007669"/>
    <property type="project" value="TreeGrafter"/>
</dbReference>
<keyword evidence="12" id="KW-0325">Glycoprotein</keyword>
<evidence type="ECO:0000256" key="7">
    <source>
        <dbReference type="ARBA" id="ARBA00022723"/>
    </source>
</evidence>
<dbReference type="GO" id="GO:0032580">
    <property type="term" value="C:Golgi cisterna membrane"/>
    <property type="evidence" value="ECO:0007669"/>
    <property type="project" value="UniProtKB-SubCell"/>
</dbReference>
<keyword evidence="10 14" id="KW-0333">Golgi apparatus</keyword>
<evidence type="ECO:0000256" key="8">
    <source>
        <dbReference type="ARBA" id="ARBA00022968"/>
    </source>
</evidence>
<keyword evidence="9" id="KW-1133">Transmembrane helix</keyword>
<keyword evidence="8 14" id="KW-0735">Signal-anchor</keyword>
<evidence type="ECO:0000313" key="17">
    <source>
        <dbReference type="Proteomes" id="UP000694523"/>
    </source>
</evidence>
<keyword evidence="11" id="KW-0472">Membrane</keyword>
<keyword evidence="6" id="KW-0812">Transmembrane</keyword>
<evidence type="ECO:0000256" key="10">
    <source>
        <dbReference type="ARBA" id="ARBA00023034"/>
    </source>
</evidence>
<dbReference type="PANTHER" id="PTHR12369">
    <property type="entry name" value="CHONDROITIN SYNTHASE"/>
    <property type="match status" value="1"/>
</dbReference>
<dbReference type="GO" id="GO:0046872">
    <property type="term" value="F:metal ion binding"/>
    <property type="evidence" value="ECO:0007669"/>
    <property type="project" value="UniProtKB-KW"/>
</dbReference>
<dbReference type="GO" id="GO:0050510">
    <property type="term" value="F:N-acetylgalactosaminyl-proteoglycan 3-beta-glucuronosyltransferase activity"/>
    <property type="evidence" value="ECO:0007669"/>
    <property type="project" value="UniProtKB-ARBA"/>
</dbReference>
<proteinExistence type="inferred from homology"/>
<keyword evidence="15" id="KW-0732">Signal</keyword>
<sequence length="799" mass="91707">MMAGRGRRAWFSVLLGLVVGFTLASRLILPRATELKKAGHKRRATAAGCELNRGSRESYGGMLWPTEENSSAATEKPAARSNSFLFVGVMTAQKYLNTRAVAAHRTWAQTIPGRVEFFSSEGSDTSIPIPIIALKNVDDSYPPQKKSFMMLKYMHDHYLDQYEWFMRADDDVYIKSERLESFLRSLNSSEAIFLGQTGMGARDELGKLALEPGENFCMGGPGVIMSREVLRRMVPHIKECLQEMYTTHEDVEVGRCVRRFAGVQCVWSYEMQQLFYENYEPNKKGYIRDLHNSKIHRAITLHPNKNPPYQYRLHSYMLSRKIAELRHRTIQLHREIVQMGRYGAGEPSREDLQLGMPPSFMRFHPKQRDEVLEWDFLTGKYLFSSTNGLPPRRGMDSAQRQALDDIIMQVMEMINANAKARGRVIDFKEIQYGYRRISPLYGAEYVLDLLLLYKKHKGKTMTVPVRRHAYLQQTFSQIQFREDQEMDAHALSSHINQESDSLSFLSNSLKMLVPFKLGSSSPDQREPKEKKVNILVPLSGRYDIFVRFMANFERVCLIPKQNVKLVVLLFNTDNPERVKQVELMREYHMKYPRADMEVRPVDGAFSRALALEAGSSHFSNDSLLFYCDVDLLFNSNFLKRCRDNTAPGEQTYFPIIFSQYDPKVVYIGKVPSDNHYVFTAKTGLWRTYGFGIVCVYKGDLVKAGGFDTSIQGWGMEDVDLFNKFIQSGVRLFRSADTGIVHVHHPVVCDPNLEPKQYKMCLGSRASSHGSTQQLAELWLEKNQQSYSNNGSVRPQEHKL</sequence>
<dbReference type="AlphaFoldDB" id="A0A8C6ST22"/>
<dbReference type="FunFam" id="3.90.550.50:FF:000004">
    <property type="entry name" value="Hexosyltransferase"/>
    <property type="match status" value="1"/>
</dbReference>
<organism evidence="16 17">
    <name type="scientific">Neogobius melanostomus</name>
    <name type="common">round goby</name>
    <dbReference type="NCBI Taxonomy" id="47308"/>
    <lineage>
        <taxon>Eukaryota</taxon>
        <taxon>Metazoa</taxon>
        <taxon>Chordata</taxon>
        <taxon>Craniata</taxon>
        <taxon>Vertebrata</taxon>
        <taxon>Euteleostomi</taxon>
        <taxon>Actinopterygii</taxon>
        <taxon>Neopterygii</taxon>
        <taxon>Teleostei</taxon>
        <taxon>Neoteleostei</taxon>
        <taxon>Acanthomorphata</taxon>
        <taxon>Gobiaria</taxon>
        <taxon>Gobiiformes</taxon>
        <taxon>Gobioidei</taxon>
        <taxon>Gobiidae</taxon>
        <taxon>Benthophilinae</taxon>
        <taxon>Neogobiini</taxon>
        <taxon>Neogobius</taxon>
    </lineage>
</organism>
<feature type="chain" id="PRO_5034079701" description="Hexosyltransferase" evidence="15">
    <location>
        <begin position="25"/>
        <end position="799"/>
    </location>
</feature>
<dbReference type="FunFam" id="3.90.550.10:FF:000060">
    <property type="entry name" value="Hexosyltransferase"/>
    <property type="match status" value="1"/>
</dbReference>
<dbReference type="InterPro" id="IPR029044">
    <property type="entry name" value="Nucleotide-diphossugar_trans"/>
</dbReference>
<keyword evidence="5 14" id="KW-0808">Transferase</keyword>
<accession>A0A8C6ST22</accession>
<comment type="cofactor">
    <cofactor evidence="2">
        <name>Co(2+)</name>
        <dbReference type="ChEBI" id="CHEBI:48828"/>
    </cofactor>
</comment>
<dbReference type="Gene3D" id="3.90.550.10">
    <property type="entry name" value="Spore Coat Polysaccharide Biosynthesis Protein SpsA, Chain A"/>
    <property type="match status" value="1"/>
</dbReference>
<evidence type="ECO:0000256" key="6">
    <source>
        <dbReference type="ARBA" id="ARBA00022692"/>
    </source>
</evidence>
<dbReference type="InterPro" id="IPR051227">
    <property type="entry name" value="CS_glycosyltransferase"/>
</dbReference>
<evidence type="ECO:0000256" key="5">
    <source>
        <dbReference type="ARBA" id="ARBA00022679"/>
    </source>
</evidence>
<comment type="cofactor">
    <cofactor evidence="13">
        <name>Cd(2+)</name>
        <dbReference type="ChEBI" id="CHEBI:48775"/>
    </cofactor>
</comment>
<dbReference type="Ensembl" id="ENSNMLT00000012076.1">
    <property type="protein sequence ID" value="ENSNMLP00000010675.1"/>
    <property type="gene ID" value="ENSNMLG00000007346.1"/>
</dbReference>
<dbReference type="EC" id="2.4.1.-" evidence="14"/>
<evidence type="ECO:0000313" key="16">
    <source>
        <dbReference type="Ensembl" id="ENSNMLP00000010675.1"/>
    </source>
</evidence>
<evidence type="ECO:0000256" key="14">
    <source>
        <dbReference type="RuleBase" id="RU364016"/>
    </source>
</evidence>
<keyword evidence="17" id="KW-1185">Reference proteome</keyword>
<evidence type="ECO:0000256" key="3">
    <source>
        <dbReference type="ARBA" id="ARBA00004447"/>
    </source>
</evidence>
<evidence type="ECO:0000256" key="9">
    <source>
        <dbReference type="ARBA" id="ARBA00022989"/>
    </source>
</evidence>
<protein>
    <recommendedName>
        <fullName evidence="14">Hexosyltransferase</fullName>
        <ecNumber evidence="14">2.4.1.-</ecNumber>
    </recommendedName>
</protein>
<evidence type="ECO:0000256" key="2">
    <source>
        <dbReference type="ARBA" id="ARBA00001941"/>
    </source>
</evidence>
<reference evidence="16" key="1">
    <citation type="submission" date="2025-08" db="UniProtKB">
        <authorList>
            <consortium name="Ensembl"/>
        </authorList>
    </citation>
    <scope>IDENTIFICATION</scope>
</reference>
<keyword evidence="7" id="KW-0479">Metal-binding</keyword>
<comment type="cofactor">
    <cofactor evidence="1">
        <name>Mn(2+)</name>
        <dbReference type="ChEBI" id="CHEBI:29035"/>
    </cofactor>
</comment>
<dbReference type="Gene3D" id="3.90.550.50">
    <property type="match status" value="1"/>
</dbReference>
<dbReference type="InterPro" id="IPR008428">
    <property type="entry name" value="Chond_GalNAc"/>
</dbReference>
<dbReference type="Pfam" id="PF05679">
    <property type="entry name" value="CHGN"/>
    <property type="match status" value="1"/>
</dbReference>
<evidence type="ECO:0000256" key="12">
    <source>
        <dbReference type="ARBA" id="ARBA00023180"/>
    </source>
</evidence>
<evidence type="ECO:0000256" key="1">
    <source>
        <dbReference type="ARBA" id="ARBA00001936"/>
    </source>
</evidence>
<evidence type="ECO:0000256" key="13">
    <source>
        <dbReference type="ARBA" id="ARBA00053027"/>
    </source>
</evidence>